<name>A0AAN9QPU8_CANGL</name>
<protein>
    <recommendedName>
        <fullName evidence="2">FAD-dependent oxidoreductase domain-containing protein 1</fullName>
    </recommendedName>
</protein>
<dbReference type="InterPro" id="IPR006076">
    <property type="entry name" value="FAD-dep_OxRdtase"/>
</dbReference>
<organism evidence="6 7">
    <name type="scientific">Canavalia gladiata</name>
    <name type="common">Sword bean</name>
    <name type="synonym">Dolichos gladiatus</name>
    <dbReference type="NCBI Taxonomy" id="3824"/>
    <lineage>
        <taxon>Eukaryota</taxon>
        <taxon>Viridiplantae</taxon>
        <taxon>Streptophyta</taxon>
        <taxon>Embryophyta</taxon>
        <taxon>Tracheophyta</taxon>
        <taxon>Spermatophyta</taxon>
        <taxon>Magnoliopsida</taxon>
        <taxon>eudicotyledons</taxon>
        <taxon>Gunneridae</taxon>
        <taxon>Pentapetalae</taxon>
        <taxon>rosids</taxon>
        <taxon>fabids</taxon>
        <taxon>Fabales</taxon>
        <taxon>Fabaceae</taxon>
        <taxon>Papilionoideae</taxon>
        <taxon>50 kb inversion clade</taxon>
        <taxon>NPAAA clade</taxon>
        <taxon>indigoferoid/millettioid clade</taxon>
        <taxon>Phaseoleae</taxon>
        <taxon>Canavalia</taxon>
    </lineage>
</organism>
<feature type="region of interest" description="Disordered" evidence="4">
    <location>
        <begin position="1"/>
        <end position="27"/>
    </location>
</feature>
<sequence>MMTSHPSFFLNPNPNPNLNPIPNPTLRRHSRNQLGRFSVSCSSSSQAYDVVIVGAGIIGLTIARQVLTASDLSVAIVDKAVPCSGATGAGQGYLWMTHKTPGSATWDLTWRSHQLWKKLAASLEEQGLDPVVELGWRKTGSLLVGRTHADSDMLKRRVKQLSDAGLKAEYLCGNDLLQKEPDLLVDKDRAASFLPDDCQLDAHRTVAYIEKVNRNFASKGRYTEFYDDPVKCLIRSDSNGEVKAVQTSKNTLYSKKAVIIAAGCWTGCLIQELFRNWGIELHVPVKPRKGHLLVLQNFNFLQLNHALMEASYVDHPTLSGLESSDHERNLSVSMTATIDAAGNLVIGSSREFVGFNTDLDESVVSHMWKRVGEFFPKLKTLSLSDLSGSRKVRIGLRPYMPDGKPVIGPVPGWSNVYLAAGHEGGGLSMALGTAEMVVDMVLGYPAKFDTAPFAVNRDLD</sequence>
<keyword evidence="1" id="KW-0560">Oxidoreductase</keyword>
<dbReference type="SUPFAM" id="SSF51905">
    <property type="entry name" value="FAD/NAD(P)-binding domain"/>
    <property type="match status" value="1"/>
</dbReference>
<dbReference type="SUPFAM" id="SSF54373">
    <property type="entry name" value="FAD-linked reductases, C-terminal domain"/>
    <property type="match status" value="1"/>
</dbReference>
<comment type="caution">
    <text evidence="6">The sequence shown here is derived from an EMBL/GenBank/DDBJ whole genome shotgun (WGS) entry which is preliminary data.</text>
</comment>
<evidence type="ECO:0000256" key="2">
    <source>
        <dbReference type="ARBA" id="ARBA00039785"/>
    </source>
</evidence>
<dbReference type="Gene3D" id="3.30.9.10">
    <property type="entry name" value="D-Amino Acid Oxidase, subunit A, domain 2"/>
    <property type="match status" value="1"/>
</dbReference>
<dbReference type="AlphaFoldDB" id="A0AAN9QPU8"/>
<comment type="function">
    <text evidence="3">Required for the assembly of the mitochondrial membrane respiratory chain NADH dehydrogenase (Complex I). Involved in mid-late stages of complex I assembly.</text>
</comment>
<accession>A0AAN9QPU8</accession>
<feature type="compositionally biased region" description="Pro residues" evidence="4">
    <location>
        <begin position="13"/>
        <end position="23"/>
    </location>
</feature>
<dbReference type="Gene3D" id="3.50.50.60">
    <property type="entry name" value="FAD/NAD(P)-binding domain"/>
    <property type="match status" value="1"/>
</dbReference>
<proteinExistence type="predicted"/>
<feature type="domain" description="FAD dependent oxidoreductase" evidence="5">
    <location>
        <begin position="49"/>
        <end position="440"/>
    </location>
</feature>
<evidence type="ECO:0000256" key="1">
    <source>
        <dbReference type="ARBA" id="ARBA00023002"/>
    </source>
</evidence>
<dbReference type="Proteomes" id="UP001367508">
    <property type="component" value="Unassembled WGS sequence"/>
</dbReference>
<evidence type="ECO:0000313" key="7">
    <source>
        <dbReference type="Proteomes" id="UP001367508"/>
    </source>
</evidence>
<evidence type="ECO:0000256" key="4">
    <source>
        <dbReference type="SAM" id="MobiDB-lite"/>
    </source>
</evidence>
<dbReference type="GO" id="GO:0016491">
    <property type="term" value="F:oxidoreductase activity"/>
    <property type="evidence" value="ECO:0007669"/>
    <property type="project" value="UniProtKB-KW"/>
</dbReference>
<evidence type="ECO:0000256" key="3">
    <source>
        <dbReference type="ARBA" id="ARBA00046185"/>
    </source>
</evidence>
<reference evidence="6 7" key="1">
    <citation type="submission" date="2024-01" db="EMBL/GenBank/DDBJ databases">
        <title>The genomes of 5 underutilized Papilionoideae crops provide insights into root nodulation and disease resistanc.</title>
        <authorList>
            <person name="Jiang F."/>
        </authorList>
    </citation>
    <scope>NUCLEOTIDE SEQUENCE [LARGE SCALE GENOMIC DNA]</scope>
    <source>
        <strain evidence="6">LVBAO_FW01</strain>
        <tissue evidence="6">Leaves</tissue>
    </source>
</reference>
<dbReference type="Pfam" id="PF01266">
    <property type="entry name" value="DAO"/>
    <property type="match status" value="1"/>
</dbReference>
<dbReference type="PANTHER" id="PTHR13847">
    <property type="entry name" value="SARCOSINE DEHYDROGENASE-RELATED"/>
    <property type="match status" value="1"/>
</dbReference>
<dbReference type="GO" id="GO:0005737">
    <property type="term" value="C:cytoplasm"/>
    <property type="evidence" value="ECO:0007669"/>
    <property type="project" value="TreeGrafter"/>
</dbReference>
<dbReference type="PANTHER" id="PTHR13847:SF287">
    <property type="entry name" value="FAD-DEPENDENT OXIDOREDUCTASE DOMAIN-CONTAINING PROTEIN 1"/>
    <property type="match status" value="1"/>
</dbReference>
<evidence type="ECO:0000259" key="5">
    <source>
        <dbReference type="Pfam" id="PF01266"/>
    </source>
</evidence>
<dbReference type="InterPro" id="IPR036188">
    <property type="entry name" value="FAD/NAD-bd_sf"/>
</dbReference>
<gene>
    <name evidence="6" type="ORF">VNO77_19674</name>
</gene>
<keyword evidence="7" id="KW-1185">Reference proteome</keyword>
<evidence type="ECO:0000313" key="6">
    <source>
        <dbReference type="EMBL" id="KAK7339033.1"/>
    </source>
</evidence>
<dbReference type="EMBL" id="JAYMYQ010000004">
    <property type="protein sequence ID" value="KAK7339033.1"/>
    <property type="molecule type" value="Genomic_DNA"/>
</dbReference>